<protein>
    <submittedName>
        <fullName evidence="1">Uncharacterized protein</fullName>
    </submittedName>
</protein>
<accession>A0ABM8Q5W5</accession>
<keyword evidence="2" id="KW-1185">Reference proteome</keyword>
<dbReference type="Proteomes" id="UP000789359">
    <property type="component" value="Unassembled WGS sequence"/>
</dbReference>
<evidence type="ECO:0000313" key="1">
    <source>
        <dbReference type="EMBL" id="CAD7288280.1"/>
    </source>
</evidence>
<comment type="caution">
    <text evidence="1">The sequence shown here is derived from an EMBL/GenBank/DDBJ whole genome shotgun (WGS) entry which is preliminary data.</text>
</comment>
<reference evidence="1 2" key="1">
    <citation type="submission" date="2020-11" db="EMBL/GenBank/DDBJ databases">
        <authorList>
            <person name="Peeters C."/>
        </authorList>
    </citation>
    <scope>NUCLEOTIDE SEQUENCE [LARGE SCALE GENOMIC DNA]</scope>
    <source>
        <strain evidence="1 2">LMG 8286</strain>
    </source>
</reference>
<proteinExistence type="predicted"/>
<dbReference type="RefSeq" id="WP_230057001.1">
    <property type="nucleotide sequence ID" value="NZ_CAJHOE010000002.1"/>
</dbReference>
<evidence type="ECO:0000313" key="2">
    <source>
        <dbReference type="Proteomes" id="UP000789359"/>
    </source>
</evidence>
<name>A0ABM8Q5W5_9BACT</name>
<sequence>MIAFKKSREKWIKEILSMQQACRDMETILCDLDLLLQAYLQRKSTVCIDSRKKIAEALEILRELKG</sequence>
<dbReference type="EMBL" id="CAJHOE010000002">
    <property type="protein sequence ID" value="CAD7288280.1"/>
    <property type="molecule type" value="Genomic_DNA"/>
</dbReference>
<organism evidence="1 2">
    <name type="scientific">Campylobacter suis</name>
    <dbReference type="NCBI Taxonomy" id="2790657"/>
    <lineage>
        <taxon>Bacteria</taxon>
        <taxon>Pseudomonadati</taxon>
        <taxon>Campylobacterota</taxon>
        <taxon>Epsilonproteobacteria</taxon>
        <taxon>Campylobacterales</taxon>
        <taxon>Campylobacteraceae</taxon>
        <taxon>Campylobacter</taxon>
    </lineage>
</organism>
<gene>
    <name evidence="1" type="ORF">LMG8286_01248</name>
</gene>